<dbReference type="Proteomes" id="UP000030765">
    <property type="component" value="Unassembled WGS sequence"/>
</dbReference>
<evidence type="ECO:0000313" key="9">
    <source>
        <dbReference type="Proteomes" id="UP000030765"/>
    </source>
</evidence>
<gene>
    <name evidence="7" type="ORF">ZHAS_00012007</name>
</gene>
<dbReference type="GO" id="GO:0005886">
    <property type="term" value="C:plasma membrane"/>
    <property type="evidence" value="ECO:0007669"/>
    <property type="project" value="TreeGrafter"/>
</dbReference>
<dbReference type="PANTHER" id="PTHR10514:SF44">
    <property type="entry name" value="ANGIOTENSIN-CONVERTING ENZYME-RELATED"/>
    <property type="match status" value="1"/>
</dbReference>
<dbReference type="GO" id="GO:0008241">
    <property type="term" value="F:peptidyl-dipeptidase activity"/>
    <property type="evidence" value="ECO:0007669"/>
    <property type="project" value="InterPro"/>
</dbReference>
<dbReference type="EMBL" id="KE525269">
    <property type="protein sequence ID" value="KFB44168.1"/>
    <property type="molecule type" value="Genomic_DNA"/>
</dbReference>
<keyword evidence="3 5" id="KW-1015">Disulfide bond</keyword>
<dbReference type="AlphaFoldDB" id="A0A084W1S4"/>
<evidence type="ECO:0000256" key="1">
    <source>
        <dbReference type="ARBA" id="ARBA00008139"/>
    </source>
</evidence>
<comment type="similarity">
    <text evidence="1 6">Belongs to the peptidase M2 family.</text>
</comment>
<reference evidence="7 9" key="1">
    <citation type="journal article" date="2014" name="BMC Genomics">
        <title>Genome sequence of Anopheles sinensis provides insight into genetics basis of mosquito competence for malaria parasites.</title>
        <authorList>
            <person name="Zhou D."/>
            <person name="Zhang D."/>
            <person name="Ding G."/>
            <person name="Shi L."/>
            <person name="Hou Q."/>
            <person name="Ye Y."/>
            <person name="Xu Y."/>
            <person name="Zhou H."/>
            <person name="Xiong C."/>
            <person name="Li S."/>
            <person name="Yu J."/>
            <person name="Hong S."/>
            <person name="Yu X."/>
            <person name="Zou P."/>
            <person name="Chen C."/>
            <person name="Chang X."/>
            <person name="Wang W."/>
            <person name="Lv Y."/>
            <person name="Sun Y."/>
            <person name="Ma L."/>
            <person name="Shen B."/>
            <person name="Zhu C."/>
        </authorList>
    </citation>
    <scope>NUCLEOTIDE SEQUENCE [LARGE SCALE GENOMIC DNA]</scope>
</reference>
<dbReference type="MEROPS" id="M02.003"/>
<proteinExistence type="inferred from homology"/>
<dbReference type="VEuPathDB" id="VectorBase:ASIS019201"/>
<dbReference type="STRING" id="74873.A0A084W1S4"/>
<dbReference type="VEuPathDB" id="VectorBase:ASIC012007"/>
<dbReference type="EnsemblMetazoa" id="ASIC012007-RA">
    <property type="protein sequence ID" value="ASIC012007-PA"/>
    <property type="gene ID" value="ASIC012007"/>
</dbReference>
<evidence type="ECO:0000256" key="3">
    <source>
        <dbReference type="ARBA" id="ARBA00023157"/>
    </source>
</evidence>
<keyword evidence="4" id="KW-0325">Glycoprotein</keyword>
<dbReference type="SUPFAM" id="SSF55486">
    <property type="entry name" value="Metalloproteases ('zincins'), catalytic domain"/>
    <property type="match status" value="1"/>
</dbReference>
<sequence length="128" mass="14191">MYSFADGLHAEHQASHSLSSHGHGWLMSRFQIHKAACEKAGEYVKGDPEKTLNNCDIYQSTNAGNALKEVMAMGSSKPWPDALEVLTGQRKMSADALLEYFQPLYDWLVKENKALGASVGWEANLSKF</sequence>
<dbReference type="GO" id="GO:0005615">
    <property type="term" value="C:extracellular space"/>
    <property type="evidence" value="ECO:0007669"/>
    <property type="project" value="TreeGrafter"/>
</dbReference>
<name>A0A084W1S4_ANOSI</name>
<dbReference type="PANTHER" id="PTHR10514">
    <property type="entry name" value="ANGIOTENSIN-CONVERTING ENZYME"/>
    <property type="match status" value="1"/>
</dbReference>
<dbReference type="InterPro" id="IPR001548">
    <property type="entry name" value="Peptidase_M2"/>
</dbReference>
<dbReference type="Pfam" id="PF01401">
    <property type="entry name" value="Peptidase_M2"/>
    <property type="match status" value="1"/>
</dbReference>
<dbReference type="GO" id="GO:0006508">
    <property type="term" value="P:proteolysis"/>
    <property type="evidence" value="ECO:0007669"/>
    <property type="project" value="InterPro"/>
</dbReference>
<feature type="disulfide bond" evidence="5 6">
    <location>
        <begin position="37"/>
        <end position="55"/>
    </location>
</feature>
<accession>A0A084W1S4</accession>
<dbReference type="GO" id="GO:0008237">
    <property type="term" value="F:metallopeptidase activity"/>
    <property type="evidence" value="ECO:0007669"/>
    <property type="project" value="InterPro"/>
</dbReference>
<protein>
    <submittedName>
        <fullName evidence="7">AGAP009753-PA-like protein</fullName>
    </submittedName>
</protein>
<organism evidence="7">
    <name type="scientific">Anopheles sinensis</name>
    <name type="common">Mosquito</name>
    <dbReference type="NCBI Taxonomy" id="74873"/>
    <lineage>
        <taxon>Eukaryota</taxon>
        <taxon>Metazoa</taxon>
        <taxon>Ecdysozoa</taxon>
        <taxon>Arthropoda</taxon>
        <taxon>Hexapoda</taxon>
        <taxon>Insecta</taxon>
        <taxon>Pterygota</taxon>
        <taxon>Neoptera</taxon>
        <taxon>Endopterygota</taxon>
        <taxon>Diptera</taxon>
        <taxon>Nematocera</taxon>
        <taxon>Culicoidea</taxon>
        <taxon>Culicidae</taxon>
        <taxon>Anophelinae</taxon>
        <taxon>Anopheles</taxon>
    </lineage>
</organism>
<dbReference type="PROSITE" id="PS52011">
    <property type="entry name" value="PEPTIDASE_M2"/>
    <property type="match status" value="1"/>
</dbReference>
<evidence type="ECO:0000256" key="5">
    <source>
        <dbReference type="PIRSR" id="PIRSR601548-4"/>
    </source>
</evidence>
<evidence type="ECO:0000313" key="7">
    <source>
        <dbReference type="EMBL" id="KFB44168.1"/>
    </source>
</evidence>
<keyword evidence="9" id="KW-1185">Reference proteome</keyword>
<dbReference type="EMBL" id="ATLV01019422">
    <property type="status" value="NOT_ANNOTATED_CDS"/>
    <property type="molecule type" value="Genomic_DNA"/>
</dbReference>
<dbReference type="OrthoDB" id="10029630at2759"/>
<reference evidence="8" key="2">
    <citation type="submission" date="2020-05" db="UniProtKB">
        <authorList>
            <consortium name="EnsemblMetazoa"/>
        </authorList>
    </citation>
    <scope>IDENTIFICATION</scope>
</reference>
<dbReference type="OMA" id="MCTASRQ"/>
<evidence type="ECO:0000256" key="2">
    <source>
        <dbReference type="ARBA" id="ARBA00022729"/>
    </source>
</evidence>
<comment type="caution">
    <text evidence="6">Lacks conserved residue(s) required for the propagation of feature annotation.</text>
</comment>
<evidence type="ECO:0000256" key="6">
    <source>
        <dbReference type="PROSITE-ProRule" id="PRU01355"/>
    </source>
</evidence>
<evidence type="ECO:0000313" key="8">
    <source>
        <dbReference type="EnsemblMetazoa" id="ASIC012007-PA"/>
    </source>
</evidence>
<keyword evidence="2" id="KW-0732">Signal</keyword>
<evidence type="ECO:0000256" key="4">
    <source>
        <dbReference type="ARBA" id="ARBA00023180"/>
    </source>
</evidence>